<organism evidence="1">
    <name type="scientific">Escherichia coli</name>
    <dbReference type="NCBI Taxonomy" id="562"/>
    <lineage>
        <taxon>Bacteria</taxon>
        <taxon>Pseudomonadati</taxon>
        <taxon>Pseudomonadota</taxon>
        <taxon>Gammaproteobacteria</taxon>
        <taxon>Enterobacterales</taxon>
        <taxon>Enterobacteriaceae</taxon>
        <taxon>Escherichia</taxon>
    </lineage>
</organism>
<sequence length="203" mass="22824">MKIKKFKLVFYMVIFYVISLQEVLSASTSVITNNGQTITLTLPVRATITADSILRDTILVKPLSSLYDVVTWDSENNRFKNHEFLVRVIKETAVPISFEVINDQYTCSYNNPDRMSPLPTDIAIANSDYKYSVSWSGGYVDMGKGRAATVNDSHSWLSSVNGVDRYLDLTLNINFPDMTPYTQLLNRGGLCRGSITMLLSNKL</sequence>
<reference evidence="1" key="1">
    <citation type="journal article" date="1999" name="J. Bacteriol.">
        <title>CS5 pilus biosynthesis genes from enterotoxigenic Escherichia coli O115:H40.</title>
        <authorList>
            <person name="Duthy T.G."/>
            <person name="Staendner L.H."/>
            <person name="Manning P.A."/>
        </authorList>
    </citation>
    <scope>NUCLEOTIDE SEQUENCE</scope>
</reference>
<proteinExistence type="predicted"/>
<accession>O52985</accession>
<dbReference type="AlphaFoldDB" id="O52985"/>
<evidence type="ECO:0000313" key="1">
    <source>
        <dbReference type="EMBL" id="CAA11823.1"/>
    </source>
</evidence>
<dbReference type="EMBL" id="AJ224079">
    <property type="protein sequence ID" value="CAA11823.1"/>
    <property type="molecule type" value="Genomic_DNA"/>
</dbReference>
<name>O52985_ECOLX</name>
<dbReference type="RefSeq" id="WP_000694232.1">
    <property type="nucleotide sequence ID" value="NZ_CP023347.1"/>
</dbReference>
<protein>
    <submittedName>
        <fullName evidence="1">Uncharacterized protein</fullName>
    </submittedName>
</protein>